<gene>
    <name evidence="1" type="ORF">AO382_0747</name>
</gene>
<dbReference type="Proteomes" id="UP000078446">
    <property type="component" value="Unassembled WGS sequence"/>
</dbReference>
<reference evidence="1 2" key="1">
    <citation type="journal article" date="2016" name="Genome Biol. Evol.">
        <title>Comparative Genomic Analyses of the Moraxella catarrhalis Serosensitive and Seroresistant Lineages Demonstrate Their Independent Evolution.</title>
        <authorList>
            <person name="Earl J.P."/>
            <person name="de Vries S.P."/>
            <person name="Ahmed A."/>
            <person name="Powell E."/>
            <person name="Schultz M.P."/>
            <person name="Hermans P.W."/>
            <person name="Hill D.J."/>
            <person name="Zhou Z."/>
            <person name="Constantinidou C.I."/>
            <person name="Hu F.Z."/>
            <person name="Bootsma H.J."/>
            <person name="Ehrlich G.D."/>
        </authorList>
    </citation>
    <scope>NUCLEOTIDE SEQUENCE [LARGE SCALE GENOMIC DNA]</scope>
    <source>
        <strain evidence="1 2">Z7574</strain>
    </source>
</reference>
<dbReference type="EMBL" id="LXHE01000006">
    <property type="protein sequence ID" value="OAV01251.1"/>
    <property type="molecule type" value="Genomic_DNA"/>
</dbReference>
<sequence length="37" mass="4168">MLLSGQISHLIMHIHTAAPASHDNPKLFSQFNRRGQL</sequence>
<comment type="caution">
    <text evidence="1">The sequence shown here is derived from an EMBL/GenBank/DDBJ whole genome shotgun (WGS) entry which is preliminary data.</text>
</comment>
<accession>A0A7Z0UZ67</accession>
<evidence type="ECO:0000313" key="1">
    <source>
        <dbReference type="EMBL" id="OAV01251.1"/>
    </source>
</evidence>
<proteinExistence type="predicted"/>
<protein>
    <submittedName>
        <fullName evidence="1">Uncharacterized protein</fullName>
    </submittedName>
</protein>
<evidence type="ECO:0000313" key="2">
    <source>
        <dbReference type="Proteomes" id="UP000078446"/>
    </source>
</evidence>
<name>A0A7Z0UZ67_MORCA</name>
<organism evidence="1 2">
    <name type="scientific">Moraxella catarrhalis</name>
    <name type="common">Branhamella catarrhalis</name>
    <dbReference type="NCBI Taxonomy" id="480"/>
    <lineage>
        <taxon>Bacteria</taxon>
        <taxon>Pseudomonadati</taxon>
        <taxon>Pseudomonadota</taxon>
        <taxon>Gammaproteobacteria</taxon>
        <taxon>Moraxellales</taxon>
        <taxon>Moraxellaceae</taxon>
        <taxon>Moraxella</taxon>
    </lineage>
</organism>
<dbReference type="AlphaFoldDB" id="A0A7Z0UZ67"/>